<dbReference type="Proteomes" id="UP000218896">
    <property type="component" value="Unassembled WGS sequence"/>
</dbReference>
<dbReference type="EMBL" id="NSKD01000001">
    <property type="protein sequence ID" value="PAU81861.1"/>
    <property type="molecule type" value="Genomic_DNA"/>
</dbReference>
<accession>A0A2A2F8K7</accession>
<organism evidence="2 3">
    <name type="scientific">Halovibrio salipaludis</name>
    <dbReference type="NCBI Taxonomy" id="2032626"/>
    <lineage>
        <taxon>Bacteria</taxon>
        <taxon>Pseudomonadati</taxon>
        <taxon>Pseudomonadota</taxon>
        <taxon>Gammaproteobacteria</taxon>
        <taxon>Oceanospirillales</taxon>
        <taxon>Halomonadaceae</taxon>
        <taxon>Halovibrio</taxon>
    </lineage>
</organism>
<comment type="caution">
    <text evidence="2">The sequence shown here is derived from an EMBL/GenBank/DDBJ whole genome shotgun (WGS) entry which is preliminary data.</text>
</comment>
<keyword evidence="1" id="KW-0812">Transmembrane</keyword>
<keyword evidence="1" id="KW-0472">Membrane</keyword>
<evidence type="ECO:0000256" key="1">
    <source>
        <dbReference type="SAM" id="Phobius"/>
    </source>
</evidence>
<dbReference type="Pfam" id="PF19661">
    <property type="entry name" value="DUF6164"/>
    <property type="match status" value="1"/>
</dbReference>
<reference evidence="2 3" key="1">
    <citation type="submission" date="2017-08" db="EMBL/GenBank/DDBJ databases">
        <title>Halovibrio sewagensis sp. nov., isolated from wastewater of high salinity.</title>
        <authorList>
            <person name="Dong X."/>
            <person name="Zhang G."/>
        </authorList>
    </citation>
    <scope>NUCLEOTIDE SEQUENCE [LARGE SCALE GENOMIC DNA]</scope>
    <source>
        <strain evidence="2 3">YL5-2</strain>
    </source>
</reference>
<evidence type="ECO:0008006" key="4">
    <source>
        <dbReference type="Google" id="ProtNLM"/>
    </source>
</evidence>
<name>A0A2A2F8K7_9GAMM</name>
<sequence length="119" mass="13573">MGHLLLNLRNVPEDEYIDVKTLLEEQGIPYYETEPSRWMVSFGAIWLDDPSRLEEAEQLLADYQAERAEQARAAHQEAQARGEAETPAQRYRHNPLAFIGALIGIGVILYLALMPFITF</sequence>
<evidence type="ECO:0000313" key="2">
    <source>
        <dbReference type="EMBL" id="PAU81861.1"/>
    </source>
</evidence>
<evidence type="ECO:0000313" key="3">
    <source>
        <dbReference type="Proteomes" id="UP000218896"/>
    </source>
</evidence>
<gene>
    <name evidence="2" type="ORF">CK501_01535</name>
</gene>
<proteinExistence type="predicted"/>
<keyword evidence="3" id="KW-1185">Reference proteome</keyword>
<dbReference type="InterPro" id="IPR046162">
    <property type="entry name" value="DUF6164"/>
</dbReference>
<dbReference type="AlphaFoldDB" id="A0A2A2F8K7"/>
<dbReference type="OrthoDB" id="5569385at2"/>
<protein>
    <recommendedName>
        <fullName evidence="4">DUF2007 domain-containing protein</fullName>
    </recommendedName>
</protein>
<feature type="transmembrane region" description="Helical" evidence="1">
    <location>
        <begin position="96"/>
        <end position="117"/>
    </location>
</feature>
<dbReference type="RefSeq" id="WP_095615961.1">
    <property type="nucleotide sequence ID" value="NZ_NSKD01000001.1"/>
</dbReference>
<keyword evidence="1" id="KW-1133">Transmembrane helix</keyword>